<evidence type="ECO:0000313" key="2">
    <source>
        <dbReference type="Proteomes" id="UP000318081"/>
    </source>
</evidence>
<gene>
    <name evidence="1" type="ORF">TBK1r_45980</name>
</gene>
<dbReference type="Proteomes" id="UP000318081">
    <property type="component" value="Chromosome"/>
</dbReference>
<evidence type="ECO:0000313" key="1">
    <source>
        <dbReference type="EMBL" id="QDV85584.1"/>
    </source>
</evidence>
<protein>
    <recommendedName>
        <fullName evidence="3">DUF4417 domain-containing protein</fullName>
    </recommendedName>
</protein>
<sequence length="362" mass="40984">MASVVRELRDLRPAGVVAPGCTNCPVMDRCGGLQSGLPLFTCFDLNCCGKADCDNVCLRHPSYQERLRDIQGFGSSGLGPLHQRPMTLPRYVPMIHHGNKRDQPLCCEVAAIDPYQIMRVKESRYRAIVSDPAELRRKFKLADDTKIILRGTAKDKPLERYWQYRRRDKVMDALLPLKVSLFIGPNFSQFLDVPRTDNLYNRKRQLLCLSELSAAGISVAPHLSATMPADWKFWSDYLSDNSEVDHVAFNFQTGYRNFKQGMIALRAIESMQQSLGRPLSLVLIGGAQYLGEASSIFDRTTLIDSAPFVKTVKRQRMVETPTGKRSWQRSRTAIGQPLDDLFVDNITQYTDWVNFQTVTGLN</sequence>
<reference evidence="1 2" key="1">
    <citation type="submission" date="2019-02" db="EMBL/GenBank/DDBJ databases">
        <title>Deep-cultivation of Planctomycetes and their phenomic and genomic characterization uncovers novel biology.</title>
        <authorList>
            <person name="Wiegand S."/>
            <person name="Jogler M."/>
            <person name="Boedeker C."/>
            <person name="Pinto D."/>
            <person name="Vollmers J."/>
            <person name="Rivas-Marin E."/>
            <person name="Kohn T."/>
            <person name="Peeters S.H."/>
            <person name="Heuer A."/>
            <person name="Rast P."/>
            <person name="Oberbeckmann S."/>
            <person name="Bunk B."/>
            <person name="Jeske O."/>
            <person name="Meyerdierks A."/>
            <person name="Storesund J.E."/>
            <person name="Kallscheuer N."/>
            <person name="Luecker S."/>
            <person name="Lage O.M."/>
            <person name="Pohl T."/>
            <person name="Merkel B.J."/>
            <person name="Hornburger P."/>
            <person name="Mueller R.-W."/>
            <person name="Bruemmer F."/>
            <person name="Labrenz M."/>
            <person name="Spormann A.M."/>
            <person name="Op den Camp H."/>
            <person name="Overmann J."/>
            <person name="Amann R."/>
            <person name="Jetten M.S.M."/>
            <person name="Mascher T."/>
            <person name="Medema M.H."/>
            <person name="Devos D.P."/>
            <person name="Kaster A.-K."/>
            <person name="Ovreas L."/>
            <person name="Rohde M."/>
            <person name="Galperin M.Y."/>
            <person name="Jogler C."/>
        </authorList>
    </citation>
    <scope>NUCLEOTIDE SEQUENCE [LARGE SCALE GENOMIC DNA]</scope>
    <source>
        <strain evidence="1 2">TBK1r</strain>
    </source>
</reference>
<keyword evidence="2" id="KW-1185">Reference proteome</keyword>
<name>A0ABX5Y0J7_9BACT</name>
<accession>A0ABX5Y0J7</accession>
<dbReference type="EMBL" id="CP036432">
    <property type="protein sequence ID" value="QDV85584.1"/>
    <property type="molecule type" value="Genomic_DNA"/>
</dbReference>
<evidence type="ECO:0008006" key="3">
    <source>
        <dbReference type="Google" id="ProtNLM"/>
    </source>
</evidence>
<organism evidence="1 2">
    <name type="scientific">Stieleria magnilauensis</name>
    <dbReference type="NCBI Taxonomy" id="2527963"/>
    <lineage>
        <taxon>Bacteria</taxon>
        <taxon>Pseudomonadati</taxon>
        <taxon>Planctomycetota</taxon>
        <taxon>Planctomycetia</taxon>
        <taxon>Pirellulales</taxon>
        <taxon>Pirellulaceae</taxon>
        <taxon>Stieleria</taxon>
    </lineage>
</organism>
<proteinExistence type="predicted"/>